<dbReference type="RefSeq" id="WP_244958106.1">
    <property type="nucleotide sequence ID" value="NZ_CABPSC010000001.1"/>
</dbReference>
<accession>A0A5E4REK6</accession>
<dbReference type="Pfam" id="PF09084">
    <property type="entry name" value="NMT1"/>
    <property type="match status" value="1"/>
</dbReference>
<organism evidence="2 3">
    <name type="scientific">Pandoraea nosoerga</name>
    <dbReference type="NCBI Taxonomy" id="2508296"/>
    <lineage>
        <taxon>Bacteria</taxon>
        <taxon>Pseudomonadati</taxon>
        <taxon>Pseudomonadota</taxon>
        <taxon>Betaproteobacteria</taxon>
        <taxon>Burkholderiales</taxon>
        <taxon>Burkholderiaceae</taxon>
        <taxon>Pandoraea</taxon>
    </lineage>
</organism>
<dbReference type="PANTHER" id="PTHR30024:SF21">
    <property type="entry name" value="ABC TRANSPORTER SUBSTRATE-BINDING PROTEIN"/>
    <property type="match status" value="1"/>
</dbReference>
<dbReference type="Gene3D" id="3.40.190.10">
    <property type="entry name" value="Periplasmic binding protein-like II"/>
    <property type="match status" value="2"/>
</dbReference>
<dbReference type="PANTHER" id="PTHR30024">
    <property type="entry name" value="ALIPHATIC SULFONATES-BINDING PROTEIN-RELATED"/>
    <property type="match status" value="1"/>
</dbReference>
<sequence>MKPLYSIAGFAGIASITRINCIIRMIRPGRFARLASLSLLALAAALALPAPRMARAEEISVTQWGSSLYGLPYAVAMERGLFRKAGVDITGILSSGGGGTTVRNILASKTPYGEVAVAAALAAARQGLDIVIVNVGTRSVAEASMVTLPDSPVKTLADLVGKKVAITSPKSVSEMLFLMVLREKGIDAAKVTRVASGGYVNGMTMLEQGAVAGAVAIEPLSIVRKSQYRTLYRAGDVLKPMTTSVGITTRAFAQSHPDTLRAIIAGRRAGVDATYADPAGAAKLLAAQFKLSPEVAREAVDNMVKSHMWSQGQFDRAELGRVASGLKLIGEIKEDVDWAKLVDSRFLPADVRAKGQL</sequence>
<evidence type="ECO:0000313" key="2">
    <source>
        <dbReference type="EMBL" id="VVD60952.1"/>
    </source>
</evidence>
<keyword evidence="3" id="KW-1185">Reference proteome</keyword>
<dbReference type="Proteomes" id="UP000367825">
    <property type="component" value="Unassembled WGS sequence"/>
</dbReference>
<reference evidence="2 3" key="1">
    <citation type="submission" date="2019-08" db="EMBL/GenBank/DDBJ databases">
        <authorList>
            <person name="Peeters C."/>
        </authorList>
    </citation>
    <scope>NUCLEOTIDE SEQUENCE [LARGE SCALE GENOMIC DNA]</scope>
    <source>
        <strain evidence="2 3">LMG 31109</strain>
    </source>
</reference>
<feature type="domain" description="SsuA/THI5-like" evidence="1">
    <location>
        <begin position="72"/>
        <end position="281"/>
    </location>
</feature>
<gene>
    <name evidence="2" type="ORF">PNO31109_00097</name>
</gene>
<name>A0A5E4REK6_9BURK</name>
<evidence type="ECO:0000259" key="1">
    <source>
        <dbReference type="Pfam" id="PF09084"/>
    </source>
</evidence>
<dbReference type="EMBL" id="CABPSC010000001">
    <property type="protein sequence ID" value="VVD60952.1"/>
    <property type="molecule type" value="Genomic_DNA"/>
</dbReference>
<protein>
    <submittedName>
        <fullName evidence="2">ABC transporter substrate-binding protein</fullName>
    </submittedName>
</protein>
<dbReference type="InterPro" id="IPR015168">
    <property type="entry name" value="SsuA/THI5"/>
</dbReference>
<dbReference type="SUPFAM" id="SSF53850">
    <property type="entry name" value="Periplasmic binding protein-like II"/>
    <property type="match status" value="1"/>
</dbReference>
<dbReference type="AlphaFoldDB" id="A0A5E4REK6"/>
<proteinExistence type="predicted"/>
<evidence type="ECO:0000313" key="3">
    <source>
        <dbReference type="Proteomes" id="UP000367825"/>
    </source>
</evidence>